<gene>
    <name evidence="1" type="ORF">UFOVP383_67</name>
</gene>
<reference evidence="1" key="1">
    <citation type="submission" date="2020-05" db="EMBL/GenBank/DDBJ databases">
        <authorList>
            <person name="Chiriac C."/>
            <person name="Salcher M."/>
            <person name="Ghai R."/>
            <person name="Kavagutti S V."/>
        </authorList>
    </citation>
    <scope>NUCLEOTIDE SEQUENCE</scope>
</reference>
<dbReference type="EMBL" id="LR798321">
    <property type="protein sequence ID" value="CAB5223469.1"/>
    <property type="molecule type" value="Genomic_DNA"/>
</dbReference>
<protein>
    <submittedName>
        <fullName evidence="1">Uncharacterized protein</fullName>
    </submittedName>
</protein>
<sequence>MCLSIKVRRPNDVLAEGEHLGFEWAVVNNGNGYRCGYIRLPVGHPWHGAEYDDSIVADVEVHGGLTFAEADKPCHKPGSDDAWWLGFDCAHSHDRQDPFLPRQIAAFDFPGAKVRSQEYVEEQCRSLCEQAAAA</sequence>
<accession>A0A6J7WZF8</accession>
<name>A0A6J7WZF8_9CAUD</name>
<organism evidence="1">
    <name type="scientific">uncultured Caudovirales phage</name>
    <dbReference type="NCBI Taxonomy" id="2100421"/>
    <lineage>
        <taxon>Viruses</taxon>
        <taxon>Duplodnaviria</taxon>
        <taxon>Heunggongvirae</taxon>
        <taxon>Uroviricota</taxon>
        <taxon>Caudoviricetes</taxon>
        <taxon>Peduoviridae</taxon>
        <taxon>Maltschvirus</taxon>
        <taxon>Maltschvirus maltsch</taxon>
    </lineage>
</organism>
<evidence type="ECO:0000313" key="1">
    <source>
        <dbReference type="EMBL" id="CAB5223469.1"/>
    </source>
</evidence>
<proteinExistence type="predicted"/>